<keyword evidence="4" id="KW-1185">Reference proteome</keyword>
<name>A0ABW9ZSR9_9BACT</name>
<dbReference type="SUPFAM" id="SSF53756">
    <property type="entry name" value="UDP-Glycosyltransferase/glycogen phosphorylase"/>
    <property type="match status" value="1"/>
</dbReference>
<dbReference type="Pfam" id="PF00534">
    <property type="entry name" value="Glycos_transf_1"/>
    <property type="match status" value="1"/>
</dbReference>
<accession>A0ABW9ZSR9</accession>
<feature type="domain" description="Glycosyl transferase family 1" evidence="2">
    <location>
        <begin position="216"/>
        <end position="370"/>
    </location>
</feature>
<evidence type="ECO:0000313" key="3">
    <source>
        <dbReference type="EMBL" id="NCI49108.1"/>
    </source>
</evidence>
<dbReference type="CDD" id="cd03794">
    <property type="entry name" value="GT4_WbuB-like"/>
    <property type="match status" value="1"/>
</dbReference>
<evidence type="ECO:0000256" key="1">
    <source>
        <dbReference type="ARBA" id="ARBA00022679"/>
    </source>
</evidence>
<evidence type="ECO:0000259" key="2">
    <source>
        <dbReference type="Pfam" id="PF00534"/>
    </source>
</evidence>
<dbReference type="Gene3D" id="3.40.50.2000">
    <property type="entry name" value="Glycogen Phosphorylase B"/>
    <property type="match status" value="2"/>
</dbReference>
<sequence>MRRILYFTFYFEPDLCAGSFRNTPLVYELAKQLNEDDEITVITTYPNRYNTFKVSAPLFEKKANITIHRITIPEHKSGFTDQIFSFRTFYREAKKIAKKEHYDLVYASSSRLFSAFLGYRIARSRKLPLYLDIRDIFIDTMDDVLGNRLLKFFIMPELRWIERKVFSYATHINLVSAGFISYFNKYKKPAYSVFSNGVDDEFASLPSSPPSDRVIKKILYAGNIGEGQGLHIIIPQAARQLEGKYEFVVVGDGGTKNKLVEELERLQVKNVRLFAPVRRKELMEMYLDSDFLFIHLNNYEAFKKVLPSKVFEMAAYDKPVIAGVGGYAGEFVKEHVANSIVFEPGDCASLVEQLSHYTYRHEKRDDFIARFRRSRLIREMAASIASYLPPRS</sequence>
<protein>
    <submittedName>
        <fullName evidence="3">Glycosyltransferase family 4 protein</fullName>
    </submittedName>
</protein>
<dbReference type="RefSeq" id="WP_161817405.1">
    <property type="nucleotide sequence ID" value="NZ_JAACJS010000002.1"/>
</dbReference>
<keyword evidence="1" id="KW-0808">Transferase</keyword>
<comment type="caution">
    <text evidence="3">The sequence shown here is derived from an EMBL/GenBank/DDBJ whole genome shotgun (WGS) entry which is preliminary data.</text>
</comment>
<organism evidence="3 4">
    <name type="scientific">Sediminibacterium roseum</name>
    <dbReference type="NCBI Taxonomy" id="1978412"/>
    <lineage>
        <taxon>Bacteria</taxon>
        <taxon>Pseudomonadati</taxon>
        <taxon>Bacteroidota</taxon>
        <taxon>Chitinophagia</taxon>
        <taxon>Chitinophagales</taxon>
        <taxon>Chitinophagaceae</taxon>
        <taxon>Sediminibacterium</taxon>
    </lineage>
</organism>
<dbReference type="Proteomes" id="UP000753802">
    <property type="component" value="Unassembled WGS sequence"/>
</dbReference>
<gene>
    <name evidence="3" type="ORF">GWC95_04185</name>
</gene>
<reference evidence="3 4" key="1">
    <citation type="submission" date="2020-01" db="EMBL/GenBank/DDBJ databases">
        <title>Genome analysis.</title>
        <authorList>
            <person name="Wu S."/>
            <person name="Wang G."/>
        </authorList>
    </citation>
    <scope>NUCLEOTIDE SEQUENCE [LARGE SCALE GENOMIC DNA]</scope>
    <source>
        <strain evidence="3 4">SYL130</strain>
    </source>
</reference>
<dbReference type="EMBL" id="JAACJS010000002">
    <property type="protein sequence ID" value="NCI49108.1"/>
    <property type="molecule type" value="Genomic_DNA"/>
</dbReference>
<evidence type="ECO:0000313" key="4">
    <source>
        <dbReference type="Proteomes" id="UP000753802"/>
    </source>
</evidence>
<proteinExistence type="predicted"/>
<dbReference type="PANTHER" id="PTHR46401:SF2">
    <property type="entry name" value="GLYCOSYLTRANSFERASE WBBK-RELATED"/>
    <property type="match status" value="1"/>
</dbReference>
<dbReference type="InterPro" id="IPR001296">
    <property type="entry name" value="Glyco_trans_1"/>
</dbReference>
<dbReference type="PANTHER" id="PTHR46401">
    <property type="entry name" value="GLYCOSYLTRANSFERASE WBBK-RELATED"/>
    <property type="match status" value="1"/>
</dbReference>